<accession>A0A4R6BWS8</accession>
<comment type="caution">
    <text evidence="1">The sequence shown here is derived from an EMBL/GenBank/DDBJ whole genome shotgun (WGS) entry which is preliminary data.</text>
</comment>
<keyword evidence="2" id="KW-1185">Reference proteome</keyword>
<name>A0A4R6BWS8_9STAP</name>
<dbReference type="RefSeq" id="WP_133452519.1">
    <property type="nucleotide sequence ID" value="NZ_SCWF01000015.1"/>
</dbReference>
<evidence type="ECO:0000313" key="1">
    <source>
        <dbReference type="EMBL" id="TDM12654.1"/>
    </source>
</evidence>
<protein>
    <submittedName>
        <fullName evidence="1">Uncharacterized protein</fullName>
    </submittedName>
</protein>
<gene>
    <name evidence="1" type="ORF">ERX55_10375</name>
</gene>
<dbReference type="AlphaFoldDB" id="A0A4R6BWS8"/>
<sequence length="87" mass="10338">MVKGYLHRSLDKREENLHLAVMIGQYNNGKSLRPFARDIEKKRHDIDTTEEQKEMQKLEKKVLKQITESALDRWTHDTFIKKEGQGE</sequence>
<organism evidence="1 2">
    <name type="scientific">Macrococcus bovicus</name>
    <dbReference type="NCBI Taxonomy" id="69968"/>
    <lineage>
        <taxon>Bacteria</taxon>
        <taxon>Bacillati</taxon>
        <taxon>Bacillota</taxon>
        <taxon>Bacilli</taxon>
        <taxon>Bacillales</taxon>
        <taxon>Staphylococcaceae</taxon>
        <taxon>Macrococcus</taxon>
    </lineage>
</organism>
<reference evidence="1 2" key="1">
    <citation type="submission" date="2019-01" db="EMBL/GenBank/DDBJ databases">
        <title>Draft genome sequences of the type strains of six Macrococcus species.</title>
        <authorList>
            <person name="Mazhar S."/>
            <person name="Altermann E."/>
            <person name="Hill C."/>
            <person name="Mcauliffe O."/>
        </authorList>
    </citation>
    <scope>NUCLEOTIDE SEQUENCE [LARGE SCALE GENOMIC DNA]</scope>
    <source>
        <strain evidence="1 2">ATCC 51825</strain>
    </source>
</reference>
<evidence type="ECO:0000313" key="2">
    <source>
        <dbReference type="Proteomes" id="UP000294843"/>
    </source>
</evidence>
<proteinExistence type="predicted"/>
<dbReference type="EMBL" id="SCWF01000015">
    <property type="protein sequence ID" value="TDM12654.1"/>
    <property type="molecule type" value="Genomic_DNA"/>
</dbReference>
<dbReference type="Proteomes" id="UP000294843">
    <property type="component" value="Unassembled WGS sequence"/>
</dbReference>